<feature type="compositionally biased region" description="Basic and acidic residues" evidence="2">
    <location>
        <begin position="1071"/>
        <end position="1081"/>
    </location>
</feature>
<feature type="compositionally biased region" description="Basic residues" evidence="2">
    <location>
        <begin position="126"/>
        <end position="146"/>
    </location>
</feature>
<comment type="caution">
    <text evidence="5">The sequence shown here is derived from an EMBL/GenBank/DDBJ whole genome shotgun (WGS) entry which is preliminary data.</text>
</comment>
<feature type="compositionally biased region" description="Acidic residues" evidence="2">
    <location>
        <begin position="75"/>
        <end position="122"/>
    </location>
</feature>
<accession>A0ABD3NSL1</accession>
<dbReference type="AlphaFoldDB" id="A0ABD3NSL1"/>
<dbReference type="SUPFAM" id="SSF52540">
    <property type="entry name" value="P-loop containing nucleoside triphosphate hydrolases"/>
    <property type="match status" value="2"/>
</dbReference>
<evidence type="ECO:0000259" key="3">
    <source>
        <dbReference type="PROSITE" id="PS51192"/>
    </source>
</evidence>
<feature type="domain" description="Helicase C-terminal" evidence="4">
    <location>
        <begin position="891"/>
        <end position="1056"/>
    </location>
</feature>
<dbReference type="PANTHER" id="PTHR10799">
    <property type="entry name" value="SNF2/RAD54 HELICASE FAMILY"/>
    <property type="match status" value="1"/>
</dbReference>
<dbReference type="CDD" id="cd18793">
    <property type="entry name" value="SF2_C_SNF"/>
    <property type="match status" value="1"/>
</dbReference>
<dbReference type="PROSITE" id="PS51194">
    <property type="entry name" value="HELICASE_CTER"/>
    <property type="match status" value="1"/>
</dbReference>
<feature type="compositionally biased region" description="Acidic residues" evidence="2">
    <location>
        <begin position="326"/>
        <end position="343"/>
    </location>
</feature>
<name>A0ABD3NSL1_9STRA</name>
<feature type="compositionally biased region" description="Basic and acidic residues" evidence="2">
    <location>
        <begin position="207"/>
        <end position="221"/>
    </location>
</feature>
<feature type="compositionally biased region" description="Acidic residues" evidence="2">
    <location>
        <begin position="171"/>
        <end position="187"/>
    </location>
</feature>
<evidence type="ECO:0000313" key="5">
    <source>
        <dbReference type="EMBL" id="KAL3778729.1"/>
    </source>
</evidence>
<dbReference type="InterPro" id="IPR000330">
    <property type="entry name" value="SNF2_N"/>
</dbReference>
<dbReference type="InterPro" id="IPR027417">
    <property type="entry name" value="P-loop_NTPase"/>
</dbReference>
<dbReference type="Gene3D" id="3.40.50.300">
    <property type="entry name" value="P-loop containing nucleotide triphosphate hydrolases"/>
    <property type="match status" value="1"/>
</dbReference>
<evidence type="ECO:0000259" key="4">
    <source>
        <dbReference type="PROSITE" id="PS51194"/>
    </source>
</evidence>
<dbReference type="Proteomes" id="UP001530400">
    <property type="component" value="Unassembled WGS sequence"/>
</dbReference>
<dbReference type="PROSITE" id="PS51192">
    <property type="entry name" value="HELICASE_ATP_BIND_1"/>
    <property type="match status" value="1"/>
</dbReference>
<dbReference type="InterPro" id="IPR038718">
    <property type="entry name" value="SNF2-like_sf"/>
</dbReference>
<dbReference type="SMART" id="SM00487">
    <property type="entry name" value="DEXDc"/>
    <property type="match status" value="1"/>
</dbReference>
<dbReference type="EMBL" id="JALLPJ020000972">
    <property type="protein sequence ID" value="KAL3778729.1"/>
    <property type="molecule type" value="Genomic_DNA"/>
</dbReference>
<proteinExistence type="predicted"/>
<dbReference type="InterPro" id="IPR014001">
    <property type="entry name" value="Helicase_ATP-bd"/>
</dbReference>
<keyword evidence="1" id="KW-0378">Hydrolase</keyword>
<feature type="domain" description="Helicase ATP-binding" evidence="3">
    <location>
        <begin position="463"/>
        <end position="675"/>
    </location>
</feature>
<feature type="region of interest" description="Disordered" evidence="2">
    <location>
        <begin position="1"/>
        <end position="272"/>
    </location>
</feature>
<feature type="region of interest" description="Disordered" evidence="2">
    <location>
        <begin position="326"/>
        <end position="358"/>
    </location>
</feature>
<dbReference type="CDD" id="cd17919">
    <property type="entry name" value="DEXHc_Snf"/>
    <property type="match status" value="1"/>
</dbReference>
<dbReference type="SMART" id="SM00490">
    <property type="entry name" value="HELICc"/>
    <property type="match status" value="1"/>
</dbReference>
<protein>
    <submittedName>
        <fullName evidence="5">Uncharacterized protein</fullName>
    </submittedName>
</protein>
<evidence type="ECO:0000313" key="6">
    <source>
        <dbReference type="Proteomes" id="UP001530400"/>
    </source>
</evidence>
<evidence type="ECO:0000256" key="2">
    <source>
        <dbReference type="SAM" id="MobiDB-lite"/>
    </source>
</evidence>
<keyword evidence="6" id="KW-1185">Reference proteome</keyword>
<evidence type="ECO:0000256" key="1">
    <source>
        <dbReference type="ARBA" id="ARBA00022801"/>
    </source>
</evidence>
<dbReference type="InterPro" id="IPR001650">
    <property type="entry name" value="Helicase_C-like"/>
</dbReference>
<gene>
    <name evidence="5" type="ORF">ACHAWO_013753</name>
</gene>
<dbReference type="Gene3D" id="3.40.50.10810">
    <property type="entry name" value="Tandem AAA-ATPase domain"/>
    <property type="match status" value="1"/>
</dbReference>
<sequence>MKSNPYASYAATSTDDDGWMTTRKSGRDDNAIKQAAEAAEEARKAKNRRGGNNASRKGPARGAKRGGGKRKNYDSSDEESFMADHSDDEQDDFIVHSDEEEASLVESEEGDWNSDLEDDDSEDGKKKKGKKKAGATKKAAKKKVGMKKAVNNRSIGIKRGVRNKGKQPVYDVDESDDEVDQSIEDDIYGSSPEQKKPAKKSPYFAKNDSETDEEKKEEDLIIKPSKKKKKTIIDDSDSDEDLGFGLSTFAKSNDTDLMDDTPVKTGLEEDDYISDDDEAAAVAQAIKESMKDGRKRLKKKVKKSSLEILDAQPKLKKKKSEIVYLDDVEEEEPENASGDDDGEISVASHASDDEEQKTAAQVLNEANALSAKIVKIVGQWCGEQEGISSKGLILGDEGALSLGGGGGPTQFTQADDDNEWISKETMKKIMPTVELADYQLLGVNWMALLNRLTFMKGSGIRGKKDGKMNVNGILADEMGLGGGTSVDNAISIDEVKKSSIEAINLDETMDSDNNDTFMQDNSNDCSAKNPTIRRPHLIVVPASVLSNWMNEFQKFAPHMTVVKYHGNQNEREEIKYQMRKYLPVDKDTPPNAHLDAVLTTFSYFSSEKGEDRTFLRKFHFDYLIVDEGHQMKNPKGLRYKNLNKFLTSHRLLLTGTPVQNSPKELMSLLCFLMPLFDSKTKSSKGFDSDDEKGSDGGERMLEHFVHLEAADGGDAAAYRKLKQLFAPFVLRRKKSDVLSQIMPPKTRKVDLVDMDEATRSVYDAILDNAVKGGTVSAGQANGLAKFKSMSAQKHLFTELRKAANHPLLLRTRHLNDTEINDLALRMLNYNYFGSDATCTLQLVKNELEKMSDYDIHCAASTMIDENSARREHLEKYTLVENDLFCSPKFVRLRALLPELIEKGHRILLFSQWTRVLDLMHNLLEMLGMKFLRLDGQTDVTDRQALIDTFTNDPTIPVFLLSTRAGGMGLNLTAADVCILHDLDFNPFNDLQAEDRRIGQKKPVTIIKMVTRGTVDEMIYSLQERKEKMNEAIMDEKGNTKQAGGGEDMKEIMKSVVGSFLKSPKGKVTKGKPVDQDVEKSEIISIDD</sequence>
<dbReference type="Pfam" id="PF00271">
    <property type="entry name" value="Helicase_C"/>
    <property type="match status" value="1"/>
</dbReference>
<organism evidence="5 6">
    <name type="scientific">Cyclotella atomus</name>
    <dbReference type="NCBI Taxonomy" id="382360"/>
    <lineage>
        <taxon>Eukaryota</taxon>
        <taxon>Sar</taxon>
        <taxon>Stramenopiles</taxon>
        <taxon>Ochrophyta</taxon>
        <taxon>Bacillariophyta</taxon>
        <taxon>Coscinodiscophyceae</taxon>
        <taxon>Thalassiosirophycidae</taxon>
        <taxon>Stephanodiscales</taxon>
        <taxon>Stephanodiscaceae</taxon>
        <taxon>Cyclotella</taxon>
    </lineage>
</organism>
<dbReference type="Pfam" id="PF00176">
    <property type="entry name" value="SNF2-rel_dom"/>
    <property type="match status" value="1"/>
</dbReference>
<feature type="region of interest" description="Disordered" evidence="2">
    <location>
        <begin position="1061"/>
        <end position="1087"/>
    </location>
</feature>
<feature type="compositionally biased region" description="Basic residues" evidence="2">
    <location>
        <begin position="58"/>
        <end position="70"/>
    </location>
</feature>
<dbReference type="InterPro" id="IPR049730">
    <property type="entry name" value="SNF2/RAD54-like_C"/>
</dbReference>
<feature type="compositionally biased region" description="Polar residues" evidence="2">
    <location>
        <begin position="1"/>
        <end position="13"/>
    </location>
</feature>
<reference evidence="5 6" key="1">
    <citation type="submission" date="2024-10" db="EMBL/GenBank/DDBJ databases">
        <title>Updated reference genomes for cyclostephanoid diatoms.</title>
        <authorList>
            <person name="Roberts W.R."/>
            <person name="Alverson A.J."/>
        </authorList>
    </citation>
    <scope>NUCLEOTIDE SEQUENCE [LARGE SCALE GENOMIC DNA]</scope>
    <source>
        <strain evidence="5 6">AJA010-31</strain>
    </source>
</reference>
<dbReference type="GO" id="GO:0016787">
    <property type="term" value="F:hydrolase activity"/>
    <property type="evidence" value="ECO:0007669"/>
    <property type="project" value="UniProtKB-KW"/>
</dbReference>